<evidence type="ECO:0000256" key="6">
    <source>
        <dbReference type="ARBA" id="ARBA00023136"/>
    </source>
</evidence>
<dbReference type="InterPro" id="IPR001133">
    <property type="entry name" value="NADH_UbQ_OxRdtase_chain4L/K"/>
</dbReference>
<organism evidence="8 9">
    <name type="scientific">Cereibacter ovatus</name>
    <dbReference type="NCBI Taxonomy" id="439529"/>
    <lineage>
        <taxon>Bacteria</taxon>
        <taxon>Pseudomonadati</taxon>
        <taxon>Pseudomonadota</taxon>
        <taxon>Alphaproteobacteria</taxon>
        <taxon>Rhodobacterales</taxon>
        <taxon>Paracoccaceae</taxon>
        <taxon>Cereibacter</taxon>
    </lineage>
</organism>
<comment type="similarity">
    <text evidence="2 7">Belongs to the complex I subunit 4L family.</text>
</comment>
<comment type="subunit">
    <text evidence="7">NDH-1 is composed of 14 different subunits. Subunits NuoA, H, J, K, L, M, N constitute the membrane sector of the complex.</text>
</comment>
<comment type="function">
    <text evidence="7">NDH-1 shuttles electrons from NADH, via FMN and iron-sulfur (Fe-S) centers, to quinones in the respiratory chain. The immediate electron acceptor for the enzyme in this species is believed to be ubiquinone. Couples the redox reaction to proton translocation (for every two electrons transferred, four hydrogen ions are translocated across the cytoplasmic membrane), and thus conserves the redox energy in a proton gradient.</text>
</comment>
<dbReference type="EMBL" id="OAOQ01000001">
    <property type="protein sequence ID" value="SNX67718.1"/>
    <property type="molecule type" value="Genomic_DNA"/>
</dbReference>
<accession>A0A285CKX8</accession>
<keyword evidence="7" id="KW-1003">Cell membrane</keyword>
<evidence type="ECO:0000313" key="9">
    <source>
        <dbReference type="Proteomes" id="UP000219467"/>
    </source>
</evidence>
<comment type="catalytic activity">
    <reaction evidence="7">
        <text>a quinone + NADH + 5 H(+)(in) = a quinol + NAD(+) + 4 H(+)(out)</text>
        <dbReference type="Rhea" id="RHEA:57888"/>
        <dbReference type="ChEBI" id="CHEBI:15378"/>
        <dbReference type="ChEBI" id="CHEBI:24646"/>
        <dbReference type="ChEBI" id="CHEBI:57540"/>
        <dbReference type="ChEBI" id="CHEBI:57945"/>
        <dbReference type="ChEBI" id="CHEBI:132124"/>
    </reaction>
</comment>
<dbReference type="GO" id="GO:0030964">
    <property type="term" value="C:NADH dehydrogenase complex"/>
    <property type="evidence" value="ECO:0007669"/>
    <property type="project" value="TreeGrafter"/>
</dbReference>
<evidence type="ECO:0000256" key="7">
    <source>
        <dbReference type="HAMAP-Rule" id="MF_01456"/>
    </source>
</evidence>
<dbReference type="Proteomes" id="UP000219467">
    <property type="component" value="Unassembled WGS sequence"/>
</dbReference>
<name>A0A285CKX8_9RHOB</name>
<evidence type="ECO:0000256" key="1">
    <source>
        <dbReference type="ARBA" id="ARBA00004141"/>
    </source>
</evidence>
<dbReference type="PANTHER" id="PTHR11434">
    <property type="entry name" value="NADH-UBIQUINONE OXIDOREDUCTASE SUBUNIT ND4L"/>
    <property type="match status" value="1"/>
</dbReference>
<dbReference type="GO" id="GO:0048038">
    <property type="term" value="F:quinone binding"/>
    <property type="evidence" value="ECO:0007669"/>
    <property type="project" value="UniProtKB-KW"/>
</dbReference>
<evidence type="ECO:0000256" key="2">
    <source>
        <dbReference type="ARBA" id="ARBA00010519"/>
    </source>
</evidence>
<reference evidence="9" key="1">
    <citation type="submission" date="2017-08" db="EMBL/GenBank/DDBJ databases">
        <authorList>
            <person name="Varghese N."/>
            <person name="Submissions S."/>
        </authorList>
    </citation>
    <scope>NUCLEOTIDE SEQUENCE [LARGE SCALE GENOMIC DNA]</scope>
    <source>
        <strain evidence="9">JA234</strain>
    </source>
</reference>
<dbReference type="OrthoDB" id="9810120at2"/>
<evidence type="ECO:0000313" key="8">
    <source>
        <dbReference type="EMBL" id="SNX67718.1"/>
    </source>
</evidence>
<keyword evidence="7" id="KW-1278">Translocase</keyword>
<dbReference type="GO" id="GO:0050136">
    <property type="term" value="F:NADH dehydrogenase (quinone) (non-electrogenic) activity"/>
    <property type="evidence" value="ECO:0007669"/>
    <property type="project" value="UniProtKB-UniRule"/>
</dbReference>
<dbReference type="PANTHER" id="PTHR11434:SF16">
    <property type="entry name" value="NADH-UBIQUINONE OXIDOREDUCTASE CHAIN 4L"/>
    <property type="match status" value="1"/>
</dbReference>
<keyword evidence="7" id="KW-0520">NAD</keyword>
<dbReference type="NCBIfam" id="NF004320">
    <property type="entry name" value="PRK05715.1-2"/>
    <property type="match status" value="1"/>
</dbReference>
<dbReference type="HAMAP" id="MF_01456">
    <property type="entry name" value="NDH1_NuoK"/>
    <property type="match status" value="1"/>
</dbReference>
<feature type="transmembrane region" description="Helical" evidence="7">
    <location>
        <begin position="62"/>
        <end position="85"/>
    </location>
</feature>
<proteinExistence type="inferred from homology"/>
<sequence length="102" mass="10697">MNAATLSILLLLSAGLFATGFFGLLARRAILFQLISLELMLAGPALGFIAGGAYHGGQTGQAMFVLILILAAAEVALGLALYLALRRVADVEDADTITRLRH</sequence>
<gene>
    <name evidence="7" type="primary">nuoK</name>
    <name evidence="8" type="ORF">SAMN05878503_101356</name>
</gene>
<dbReference type="InterPro" id="IPR039428">
    <property type="entry name" value="NUOK/Mnh_C1-like"/>
</dbReference>
<dbReference type="Pfam" id="PF00420">
    <property type="entry name" value="Oxidored_q2"/>
    <property type="match status" value="1"/>
</dbReference>
<keyword evidence="9" id="KW-1185">Reference proteome</keyword>
<dbReference type="AlphaFoldDB" id="A0A285CKX8"/>
<feature type="transmembrane region" description="Helical" evidence="7">
    <location>
        <begin position="6"/>
        <end position="25"/>
    </location>
</feature>
<keyword evidence="7" id="KW-0874">Quinone</keyword>
<dbReference type="EC" id="7.1.1.-" evidence="7"/>
<evidence type="ECO:0000256" key="3">
    <source>
        <dbReference type="ARBA" id="ARBA00022448"/>
    </source>
</evidence>
<dbReference type="Gene3D" id="1.10.287.3510">
    <property type="match status" value="1"/>
</dbReference>
<keyword evidence="6 7" id="KW-0472">Membrane</keyword>
<feature type="transmembrane region" description="Helical" evidence="7">
    <location>
        <begin position="37"/>
        <end position="56"/>
    </location>
</feature>
<keyword evidence="7" id="KW-0830">Ubiquinone</keyword>
<dbReference type="GO" id="GO:0042773">
    <property type="term" value="P:ATP synthesis coupled electron transport"/>
    <property type="evidence" value="ECO:0007669"/>
    <property type="project" value="InterPro"/>
</dbReference>
<comment type="subcellular location">
    <subcellularLocation>
        <location evidence="7">Cell membrane</location>
        <topology evidence="7">Multi-pass membrane protein</topology>
    </subcellularLocation>
    <subcellularLocation>
        <location evidence="1">Membrane</location>
        <topology evidence="1">Multi-pass membrane protein</topology>
    </subcellularLocation>
</comment>
<dbReference type="GO" id="GO:0005886">
    <property type="term" value="C:plasma membrane"/>
    <property type="evidence" value="ECO:0007669"/>
    <property type="project" value="UniProtKB-SubCell"/>
</dbReference>
<dbReference type="RefSeq" id="WP_097028950.1">
    <property type="nucleotide sequence ID" value="NZ_OAOQ01000001.1"/>
</dbReference>
<evidence type="ECO:0000256" key="4">
    <source>
        <dbReference type="ARBA" id="ARBA00022692"/>
    </source>
</evidence>
<evidence type="ECO:0000256" key="5">
    <source>
        <dbReference type="ARBA" id="ARBA00022989"/>
    </source>
</evidence>
<keyword evidence="4 7" id="KW-0812">Transmembrane</keyword>
<keyword evidence="5 7" id="KW-1133">Transmembrane helix</keyword>
<keyword evidence="3 7" id="KW-0813">Transport</keyword>
<protein>
    <recommendedName>
        <fullName evidence="7">NADH-quinone oxidoreductase subunit K</fullName>
        <ecNumber evidence="7">7.1.1.-</ecNumber>
    </recommendedName>
    <alternativeName>
        <fullName evidence="7">NADH dehydrogenase I subunit K</fullName>
    </alternativeName>
    <alternativeName>
        <fullName evidence="7">NDH-1 subunit K</fullName>
    </alternativeName>
</protein>